<reference evidence="2" key="1">
    <citation type="submission" date="2018-11" db="EMBL/GenBank/DDBJ databases">
        <authorList>
            <consortium name="Pathogen Informatics"/>
        </authorList>
    </citation>
    <scope>NUCLEOTIDE SEQUENCE</scope>
</reference>
<name>A0A3S5CK79_9PLAT</name>
<sequence>MQKPTVSLPSSQNKVQFGRKPFGKAIPEPSLTRETKFVPSSAMRSSLASDGHASLLSSVELRRQIELACSFDAEVKPESRVPRNPFDGPLEERQFEEMMEEDQEDEDAYKYEGGITLTPKLSGMLSQINVCKLQCCYV</sequence>
<dbReference type="EMBL" id="CAAALY010023572">
    <property type="protein sequence ID" value="VEL15139.1"/>
    <property type="molecule type" value="Genomic_DNA"/>
</dbReference>
<dbReference type="AlphaFoldDB" id="A0A3S5CK79"/>
<accession>A0A3S5CK79</accession>
<proteinExistence type="predicted"/>
<evidence type="ECO:0000313" key="2">
    <source>
        <dbReference type="EMBL" id="VEL15139.1"/>
    </source>
</evidence>
<gene>
    <name evidence="2" type="ORF">PXEA_LOCUS8579</name>
</gene>
<feature type="region of interest" description="Disordered" evidence="1">
    <location>
        <begin position="1"/>
        <end position="30"/>
    </location>
</feature>
<comment type="caution">
    <text evidence="2">The sequence shown here is derived from an EMBL/GenBank/DDBJ whole genome shotgun (WGS) entry which is preliminary data.</text>
</comment>
<evidence type="ECO:0000256" key="1">
    <source>
        <dbReference type="SAM" id="MobiDB-lite"/>
    </source>
</evidence>
<evidence type="ECO:0000313" key="3">
    <source>
        <dbReference type="Proteomes" id="UP000784294"/>
    </source>
</evidence>
<protein>
    <submittedName>
        <fullName evidence="2">Uncharacterized protein</fullName>
    </submittedName>
</protein>
<dbReference type="Proteomes" id="UP000784294">
    <property type="component" value="Unassembled WGS sequence"/>
</dbReference>
<feature type="compositionally biased region" description="Polar residues" evidence="1">
    <location>
        <begin position="1"/>
        <end position="15"/>
    </location>
</feature>
<keyword evidence="3" id="KW-1185">Reference proteome</keyword>
<organism evidence="2 3">
    <name type="scientific">Protopolystoma xenopodis</name>
    <dbReference type="NCBI Taxonomy" id="117903"/>
    <lineage>
        <taxon>Eukaryota</taxon>
        <taxon>Metazoa</taxon>
        <taxon>Spiralia</taxon>
        <taxon>Lophotrochozoa</taxon>
        <taxon>Platyhelminthes</taxon>
        <taxon>Monogenea</taxon>
        <taxon>Polyopisthocotylea</taxon>
        <taxon>Polystomatidea</taxon>
        <taxon>Polystomatidae</taxon>
        <taxon>Protopolystoma</taxon>
    </lineage>
</organism>